<accession>A0A544YHA3</accession>
<feature type="compositionally biased region" description="Pro residues" evidence="2">
    <location>
        <begin position="22"/>
        <end position="35"/>
    </location>
</feature>
<feature type="region of interest" description="Disordered" evidence="2">
    <location>
        <begin position="84"/>
        <end position="135"/>
    </location>
</feature>
<dbReference type="Gene3D" id="2.60.40.1240">
    <property type="match status" value="1"/>
</dbReference>
<feature type="transmembrane region" description="Helical" evidence="3">
    <location>
        <begin position="43"/>
        <end position="66"/>
    </location>
</feature>
<evidence type="ECO:0000313" key="6">
    <source>
        <dbReference type="Proteomes" id="UP000316541"/>
    </source>
</evidence>
<evidence type="ECO:0000256" key="3">
    <source>
        <dbReference type="SAM" id="Phobius"/>
    </source>
</evidence>
<keyword evidence="1" id="KW-0732">Signal</keyword>
<feature type="domain" description="DUF4352" evidence="4">
    <location>
        <begin position="143"/>
        <end position="246"/>
    </location>
</feature>
<dbReference type="InterPro" id="IPR029050">
    <property type="entry name" value="Immunoprotect_excell_Ig-like"/>
</dbReference>
<gene>
    <name evidence="5" type="ORF">FLX08_31525</name>
</gene>
<dbReference type="InterPro" id="IPR029051">
    <property type="entry name" value="DUF4352"/>
</dbReference>
<comment type="caution">
    <text evidence="5">The sequence shown here is derived from an EMBL/GenBank/DDBJ whole genome shotgun (WGS) entry which is preliminary data.</text>
</comment>
<evidence type="ECO:0000256" key="1">
    <source>
        <dbReference type="ARBA" id="ARBA00022729"/>
    </source>
</evidence>
<dbReference type="Pfam" id="PF11611">
    <property type="entry name" value="DUF4352"/>
    <property type="match status" value="1"/>
</dbReference>
<protein>
    <submittedName>
        <fullName evidence="5">DUF4352 domain-containing protein</fullName>
    </submittedName>
</protein>
<keyword evidence="3" id="KW-0472">Membrane</keyword>
<keyword evidence="3" id="KW-1133">Transmembrane helix</keyword>
<evidence type="ECO:0000259" key="4">
    <source>
        <dbReference type="Pfam" id="PF11611"/>
    </source>
</evidence>
<feature type="region of interest" description="Disordered" evidence="2">
    <location>
        <begin position="1"/>
        <end position="38"/>
    </location>
</feature>
<organism evidence="5 6">
    <name type="scientific">Microbispora hainanensis</name>
    <dbReference type="NCBI Taxonomy" id="568844"/>
    <lineage>
        <taxon>Bacteria</taxon>
        <taxon>Bacillati</taxon>
        <taxon>Actinomycetota</taxon>
        <taxon>Actinomycetes</taxon>
        <taxon>Streptosporangiales</taxon>
        <taxon>Streptosporangiaceae</taxon>
        <taxon>Microbispora</taxon>
    </lineage>
</organism>
<sequence length="261" mass="27837">MAYPQGPQDPQQWHTQPGQFYGPPPGYGSQPPQPPKKSSNTGLIVLAVIGGLCLVLFAGCAALIALSGGNTPEVVTATAPADTTMAEPQQQVTEETQDQAAEEQSQQQTTEQSQDRTAEQGVLEPAEVGGTLTLEGRDPGVKVDVTVTKVVEKATPASDFLKPKSGNRYVAIEFRIKNKGRAVYSDAPSNGAKLIDDQGQQYNTTYGEVREGVLFGAITVSPGDIRKGVVLYEIPESVKLAKFQFALNSGFADQKGEWVLT</sequence>
<evidence type="ECO:0000313" key="5">
    <source>
        <dbReference type="EMBL" id="TQS16131.1"/>
    </source>
</evidence>
<reference evidence="5 6" key="1">
    <citation type="submission" date="2019-07" db="EMBL/GenBank/DDBJ databases">
        <title>Microbispora hainanensis DSM 45428.</title>
        <authorList>
            <person name="Thawai C."/>
        </authorList>
    </citation>
    <scope>NUCLEOTIDE SEQUENCE [LARGE SCALE GENOMIC DNA]</scope>
    <source>
        <strain evidence="5 6">DSM 45428</strain>
    </source>
</reference>
<dbReference type="Proteomes" id="UP000316541">
    <property type="component" value="Unassembled WGS sequence"/>
</dbReference>
<feature type="compositionally biased region" description="Low complexity" evidence="2">
    <location>
        <begin position="102"/>
        <end position="112"/>
    </location>
</feature>
<keyword evidence="3" id="KW-0812">Transmembrane</keyword>
<proteinExistence type="predicted"/>
<dbReference type="RefSeq" id="WP_142623910.1">
    <property type="nucleotide sequence ID" value="NZ_VIRM01000052.1"/>
</dbReference>
<name>A0A544YHA3_9ACTN</name>
<evidence type="ECO:0000256" key="2">
    <source>
        <dbReference type="SAM" id="MobiDB-lite"/>
    </source>
</evidence>
<dbReference type="EMBL" id="VIRM01000052">
    <property type="protein sequence ID" value="TQS16131.1"/>
    <property type="molecule type" value="Genomic_DNA"/>
</dbReference>
<dbReference type="AlphaFoldDB" id="A0A544YHA3"/>